<dbReference type="SUPFAM" id="SSF89360">
    <property type="entry name" value="HesB-like domain"/>
    <property type="match status" value="1"/>
</dbReference>
<proteinExistence type="predicted"/>
<dbReference type="InterPro" id="IPR035903">
    <property type="entry name" value="HesB-like_dom_sf"/>
</dbReference>
<evidence type="ECO:0000313" key="3">
    <source>
        <dbReference type="Proteomes" id="UP000030528"/>
    </source>
</evidence>
<gene>
    <name evidence="2" type="ORF">N781_18285</name>
</gene>
<dbReference type="RefSeq" id="WP_026799598.1">
    <property type="nucleotide sequence ID" value="NZ_AULI01000002.1"/>
</dbReference>
<comment type="caution">
    <text evidence="2">The sequence shown here is derived from an EMBL/GenBank/DDBJ whole genome shotgun (WGS) entry which is preliminary data.</text>
</comment>
<evidence type="ECO:0000259" key="1">
    <source>
        <dbReference type="Pfam" id="PF01521"/>
    </source>
</evidence>
<dbReference type="InterPro" id="IPR000361">
    <property type="entry name" value="ATAP_core_dom"/>
</dbReference>
<evidence type="ECO:0000313" key="2">
    <source>
        <dbReference type="EMBL" id="KGX92243.1"/>
    </source>
</evidence>
<dbReference type="Gene3D" id="2.60.300.12">
    <property type="entry name" value="HesB-like domain"/>
    <property type="match status" value="1"/>
</dbReference>
<dbReference type="Pfam" id="PF01521">
    <property type="entry name" value="Fe-S_biosyn"/>
    <property type="match status" value="1"/>
</dbReference>
<dbReference type="eggNOG" id="COG0316">
    <property type="taxonomic scope" value="Bacteria"/>
</dbReference>
<dbReference type="AlphaFoldDB" id="A0A0A5GLY2"/>
<reference evidence="2 3" key="1">
    <citation type="submission" date="2013-08" db="EMBL/GenBank/DDBJ databases">
        <authorList>
            <person name="Huang J."/>
            <person name="Wang G."/>
        </authorList>
    </citation>
    <scope>NUCLEOTIDE SEQUENCE [LARGE SCALE GENOMIC DNA]</scope>
    <source>
        <strain evidence="2 3">JSM 076056</strain>
    </source>
</reference>
<keyword evidence="3" id="KW-1185">Reference proteome</keyword>
<dbReference type="EMBL" id="AVPE01000007">
    <property type="protein sequence ID" value="KGX92243.1"/>
    <property type="molecule type" value="Genomic_DNA"/>
</dbReference>
<organism evidence="2 3">
    <name type="scientific">Pontibacillus halophilus JSM 076056 = DSM 19796</name>
    <dbReference type="NCBI Taxonomy" id="1385510"/>
    <lineage>
        <taxon>Bacteria</taxon>
        <taxon>Bacillati</taxon>
        <taxon>Bacillota</taxon>
        <taxon>Bacilli</taxon>
        <taxon>Bacillales</taxon>
        <taxon>Bacillaceae</taxon>
        <taxon>Pontibacillus</taxon>
    </lineage>
</organism>
<sequence>MNLEITQEALQQLKLLQPADKPTLRLHYDTDGLGCGVNGQPIVFFTNESTSFDKVVENESYTVVIDEQQKTFFHSAMKLEWTGKLFRLNTPNGLLNPSISGRQVKTGAM</sequence>
<name>A0A0A5GLY2_9BACI</name>
<accession>A0A0A5GLY2</accession>
<protein>
    <recommendedName>
        <fullName evidence="1">Core domain-containing protein</fullName>
    </recommendedName>
</protein>
<feature type="domain" description="Core" evidence="1">
    <location>
        <begin position="1"/>
        <end position="99"/>
    </location>
</feature>
<dbReference type="OrthoDB" id="2361087at2"/>
<dbReference type="Proteomes" id="UP000030528">
    <property type="component" value="Unassembled WGS sequence"/>
</dbReference>
<dbReference type="STRING" id="1385510.GCA_000425205_00833"/>